<dbReference type="InterPro" id="IPR013922">
    <property type="entry name" value="Cyclin_PHO80-like"/>
</dbReference>
<accession>A0AAJ0B4P2</accession>
<dbReference type="GO" id="GO:0016538">
    <property type="term" value="F:cyclin-dependent protein serine/threonine kinase regulator activity"/>
    <property type="evidence" value="ECO:0007669"/>
    <property type="project" value="TreeGrafter"/>
</dbReference>
<feature type="compositionally biased region" description="Basic and acidic residues" evidence="1">
    <location>
        <begin position="373"/>
        <end position="382"/>
    </location>
</feature>
<organism evidence="2 3">
    <name type="scientific">Echria macrotheca</name>
    <dbReference type="NCBI Taxonomy" id="438768"/>
    <lineage>
        <taxon>Eukaryota</taxon>
        <taxon>Fungi</taxon>
        <taxon>Dikarya</taxon>
        <taxon>Ascomycota</taxon>
        <taxon>Pezizomycotina</taxon>
        <taxon>Sordariomycetes</taxon>
        <taxon>Sordariomycetidae</taxon>
        <taxon>Sordariales</taxon>
        <taxon>Schizotheciaceae</taxon>
        <taxon>Echria</taxon>
    </lineage>
</organism>
<feature type="region of interest" description="Disordered" evidence="1">
    <location>
        <begin position="63"/>
        <end position="121"/>
    </location>
</feature>
<dbReference type="InterPro" id="IPR036915">
    <property type="entry name" value="Cyclin-like_sf"/>
</dbReference>
<dbReference type="AlphaFoldDB" id="A0AAJ0B4P2"/>
<dbReference type="GO" id="GO:0005634">
    <property type="term" value="C:nucleus"/>
    <property type="evidence" value="ECO:0007669"/>
    <property type="project" value="TreeGrafter"/>
</dbReference>
<keyword evidence="3" id="KW-1185">Reference proteome</keyword>
<dbReference type="EMBL" id="MU839842">
    <property type="protein sequence ID" value="KAK1751502.1"/>
    <property type="molecule type" value="Genomic_DNA"/>
</dbReference>
<feature type="compositionally biased region" description="Basic and acidic residues" evidence="1">
    <location>
        <begin position="112"/>
        <end position="121"/>
    </location>
</feature>
<reference evidence="2" key="1">
    <citation type="submission" date="2023-06" db="EMBL/GenBank/DDBJ databases">
        <title>Genome-scale phylogeny and comparative genomics of the fungal order Sordariales.</title>
        <authorList>
            <consortium name="Lawrence Berkeley National Laboratory"/>
            <person name="Hensen N."/>
            <person name="Bonometti L."/>
            <person name="Westerberg I."/>
            <person name="Brannstrom I.O."/>
            <person name="Guillou S."/>
            <person name="Cros-Aarteil S."/>
            <person name="Calhoun S."/>
            <person name="Haridas S."/>
            <person name="Kuo A."/>
            <person name="Mondo S."/>
            <person name="Pangilinan J."/>
            <person name="Riley R."/>
            <person name="Labutti K."/>
            <person name="Andreopoulos B."/>
            <person name="Lipzen A."/>
            <person name="Chen C."/>
            <person name="Yanf M."/>
            <person name="Daum C."/>
            <person name="Ng V."/>
            <person name="Clum A."/>
            <person name="Steindorff A."/>
            <person name="Ohm R."/>
            <person name="Martin F."/>
            <person name="Silar P."/>
            <person name="Natvig D."/>
            <person name="Lalanne C."/>
            <person name="Gautier V."/>
            <person name="Ament-Velasquez S.L."/>
            <person name="Kruys A."/>
            <person name="Hutchinson M.I."/>
            <person name="Powell A.J."/>
            <person name="Barry K."/>
            <person name="Miller A.N."/>
            <person name="Grigoriev I.V."/>
            <person name="Debuchy R."/>
            <person name="Gladieux P."/>
            <person name="Thoren M.H."/>
            <person name="Johannesson H."/>
        </authorList>
    </citation>
    <scope>NUCLEOTIDE SEQUENCE</scope>
    <source>
        <strain evidence="2">PSN4</strain>
    </source>
</reference>
<protein>
    <recommendedName>
        <fullName evidence="4">Cyclin</fullName>
    </recommendedName>
</protein>
<evidence type="ECO:0000313" key="3">
    <source>
        <dbReference type="Proteomes" id="UP001239445"/>
    </source>
</evidence>
<evidence type="ECO:0000313" key="2">
    <source>
        <dbReference type="EMBL" id="KAK1751502.1"/>
    </source>
</evidence>
<dbReference type="CDD" id="cd20557">
    <property type="entry name" value="CYCLIN_ScPCL1-like"/>
    <property type="match status" value="1"/>
</dbReference>
<sequence>MGSTYEMAKVASYENHPHHSQVFQSAPVLLDRERQVLNERPAPNEQLYNSRPQYATQYHIPQNPLALPAPRPSHQYTQQPPSQTTGQPSSHQPPPSLSQPSLTLPQPSSATLDHDQKDKRDRVMVSHSLVTPESIDPNRGNLADFVAELAAFFWFESTAVMESAENIRFTPRGAPVRRISPLAKATPEFKKWVENILSTTQVTQNVIFLALLFLYRLKTKNPMVRGRPGSEYRLFTVALMLGNKFLDDNTYTNKTWAEVSGISVNEIHIMEVEFLSNMRYSLLVSKEEWEEWLDRCSKLREFLQRSQRYSSPSPILIPSPTHRSYVSPLPSPTGPLQLMHQQRAAYDEGGYGQNWPQAAGAAASPLALKPEPRGLERKRSFPDIDPTEPPAKRVNRGAPSHQTVPLSSQPPLYPLQQVVQQHQVSSQRPSMVTRAAAATAPDHLRLSVPNLSINTIQNASVAPQSYPAVSYAPPQASPLSLPPLVPGVRAMSTVFPASSTNYSPIPSLSSTTSTLASLPAAMTPTSALPPVTYGTPTKRLSPQNALTPSVPYPGSSPLADSFHNGGASGAHTPISHSPSVYLQYRNSPYKPVQHVKTLLYPPPSAFLQQYHIANTIPPTQMHYQPLGRRNDVRTGIVPEFAFARAGHQGYGNTSQILPDPNQGGRYPPSAGLPMPVPSYN</sequence>
<dbReference type="SUPFAM" id="SSF47954">
    <property type="entry name" value="Cyclin-like"/>
    <property type="match status" value="1"/>
</dbReference>
<feature type="region of interest" description="Disordered" evidence="1">
    <location>
        <begin position="373"/>
        <end position="404"/>
    </location>
</feature>
<proteinExistence type="predicted"/>
<comment type="caution">
    <text evidence="2">The sequence shown here is derived from an EMBL/GenBank/DDBJ whole genome shotgun (WGS) entry which is preliminary data.</text>
</comment>
<dbReference type="GO" id="GO:0019901">
    <property type="term" value="F:protein kinase binding"/>
    <property type="evidence" value="ECO:0007669"/>
    <property type="project" value="InterPro"/>
</dbReference>
<gene>
    <name evidence="2" type="ORF">QBC47DRAFT_307633</name>
</gene>
<dbReference type="PANTHER" id="PTHR15615:SF118">
    <property type="entry name" value="CYCLIN, HYPOTHETICAL (EUROFUNG)"/>
    <property type="match status" value="1"/>
</dbReference>
<dbReference type="Gene3D" id="1.10.472.10">
    <property type="entry name" value="Cyclin-like"/>
    <property type="match status" value="1"/>
</dbReference>
<feature type="compositionally biased region" description="Low complexity" evidence="1">
    <location>
        <begin position="72"/>
        <end position="90"/>
    </location>
</feature>
<dbReference type="GO" id="GO:0000307">
    <property type="term" value="C:cyclin-dependent protein kinase holoenzyme complex"/>
    <property type="evidence" value="ECO:0007669"/>
    <property type="project" value="TreeGrafter"/>
</dbReference>
<name>A0AAJ0B4P2_9PEZI</name>
<dbReference type="PANTHER" id="PTHR15615">
    <property type="match status" value="1"/>
</dbReference>
<dbReference type="Pfam" id="PF08613">
    <property type="entry name" value="Cyclin"/>
    <property type="match status" value="1"/>
</dbReference>
<dbReference type="Proteomes" id="UP001239445">
    <property type="component" value="Unassembled WGS sequence"/>
</dbReference>
<evidence type="ECO:0008006" key="4">
    <source>
        <dbReference type="Google" id="ProtNLM"/>
    </source>
</evidence>
<feature type="region of interest" description="Disordered" evidence="1">
    <location>
        <begin position="649"/>
        <end position="680"/>
    </location>
</feature>
<evidence type="ECO:0000256" key="1">
    <source>
        <dbReference type="SAM" id="MobiDB-lite"/>
    </source>
</evidence>
<feature type="compositionally biased region" description="Low complexity" evidence="1">
    <location>
        <begin position="98"/>
        <end position="109"/>
    </location>
</feature>